<feature type="transmembrane region" description="Helical" evidence="6">
    <location>
        <begin position="39"/>
        <end position="58"/>
    </location>
</feature>
<dbReference type="InterPro" id="IPR007816">
    <property type="entry name" value="ResB-like_domain"/>
</dbReference>
<gene>
    <name evidence="8" type="ORF">FB562_0476</name>
</gene>
<dbReference type="PANTHER" id="PTHR31566:SF0">
    <property type="entry name" value="CYTOCHROME C BIOGENESIS PROTEIN CCS1, CHLOROPLASTIC"/>
    <property type="match status" value="1"/>
</dbReference>
<evidence type="ECO:0000256" key="4">
    <source>
        <dbReference type="ARBA" id="ARBA00022989"/>
    </source>
</evidence>
<sequence>MSRPSDHFDSPPPKPSDTSQPALGFIGYLRFFWRQITSMRTAIVLLLLLALAAIPGSLMPQRSADPNGVTQYFDKNPDLAPVLDGLQLFDVFGSVWFSAIYLLLFVSLVGCVIPRTTHHLKALRTPPPRTPARLARLEAYRRVDAPERVSAASAVESARSLLRRSGYRVQVFHRPRELSVSAERGYLRETGNLVFHTALIGVLVSVGIIGGGFSHYGQKAIVEGQPFVNVLSDYDSFTPGRFFDETTLPSYRLVLDEFSAKYETENVDAFGFGTDYLAEVTVYEDGAEPYEAEVRVNEPLNIMGLDTYLLGNGYAPHITVTDADGNTAFTGAVPFLPQDNNLTSLGVIKVPDALPEQIGMRGFFYPSAAELESGALTSTFPDLLNPVLTLNVYTGDLGIDDGTPRSVYSLNVDGMEEVVGGDSGLEAITLRPGETYELPDGLGTVTFDDVSEAGPADESVARFASFDVHYDPSGGWVLGFVILVILGLMAGLFVPRRRLWVKAVETDEGLQIEYAGLARGDDPRLDTAIDDFVGRHQIAMQERHTP</sequence>
<dbReference type="GO" id="GO:0016020">
    <property type="term" value="C:membrane"/>
    <property type="evidence" value="ECO:0007669"/>
    <property type="project" value="UniProtKB-SubCell"/>
</dbReference>
<dbReference type="Proteomes" id="UP000317998">
    <property type="component" value="Unassembled WGS sequence"/>
</dbReference>
<dbReference type="InterPro" id="IPR023494">
    <property type="entry name" value="Cyt_c_bgen_Ccs1/CcsB/ResB"/>
</dbReference>
<dbReference type="GO" id="GO:0017004">
    <property type="term" value="P:cytochrome complex assembly"/>
    <property type="evidence" value="ECO:0007669"/>
    <property type="project" value="UniProtKB-KW"/>
</dbReference>
<keyword evidence="4 6" id="KW-1133">Transmembrane helix</keyword>
<evidence type="ECO:0000256" key="3">
    <source>
        <dbReference type="ARBA" id="ARBA00022748"/>
    </source>
</evidence>
<feature type="domain" description="ResB-like" evidence="7">
    <location>
        <begin position="39"/>
        <end position="529"/>
    </location>
</feature>
<dbReference type="PANTHER" id="PTHR31566">
    <property type="entry name" value="CYTOCHROME C BIOGENESIS PROTEIN CCS1, CHLOROPLASTIC"/>
    <property type="match status" value="1"/>
</dbReference>
<dbReference type="AlphaFoldDB" id="A0A542YH50"/>
<keyword evidence="9" id="KW-1185">Reference proteome</keyword>
<reference evidence="8 9" key="1">
    <citation type="submission" date="2019-06" db="EMBL/GenBank/DDBJ databases">
        <title>Sequencing the genomes of 1000 actinobacteria strains.</title>
        <authorList>
            <person name="Klenk H.-P."/>
        </authorList>
    </citation>
    <scope>NUCLEOTIDE SEQUENCE [LARGE SCALE GENOMIC DNA]</scope>
    <source>
        <strain evidence="8 9">DSM 26477</strain>
    </source>
</reference>
<proteinExistence type="predicted"/>
<keyword evidence="2 6" id="KW-0812">Transmembrane</keyword>
<comment type="subcellular location">
    <subcellularLocation>
        <location evidence="1">Membrane</location>
        <topology evidence="1">Multi-pass membrane protein</topology>
    </subcellularLocation>
</comment>
<organism evidence="8 9">
    <name type="scientific">Homoserinimonas aerilata</name>
    <dbReference type="NCBI Taxonomy" id="1162970"/>
    <lineage>
        <taxon>Bacteria</taxon>
        <taxon>Bacillati</taxon>
        <taxon>Actinomycetota</taxon>
        <taxon>Actinomycetes</taxon>
        <taxon>Micrococcales</taxon>
        <taxon>Microbacteriaceae</taxon>
        <taxon>Homoserinimonas</taxon>
    </lineage>
</organism>
<keyword evidence="3" id="KW-0201">Cytochrome c-type biogenesis</keyword>
<evidence type="ECO:0000256" key="5">
    <source>
        <dbReference type="ARBA" id="ARBA00023136"/>
    </source>
</evidence>
<dbReference type="EMBL" id="VFOM01000001">
    <property type="protein sequence ID" value="TQL47417.1"/>
    <property type="molecule type" value="Genomic_DNA"/>
</dbReference>
<dbReference type="OrthoDB" id="3949537at2"/>
<evidence type="ECO:0000256" key="1">
    <source>
        <dbReference type="ARBA" id="ARBA00004141"/>
    </source>
</evidence>
<protein>
    <submittedName>
        <fullName evidence="8">Cytochrome c biogenesis protein</fullName>
    </submittedName>
</protein>
<comment type="caution">
    <text evidence="8">The sequence shown here is derived from an EMBL/GenBank/DDBJ whole genome shotgun (WGS) entry which is preliminary data.</text>
</comment>
<keyword evidence="5 6" id="KW-0472">Membrane</keyword>
<feature type="transmembrane region" description="Helical" evidence="6">
    <location>
        <begin position="95"/>
        <end position="114"/>
    </location>
</feature>
<feature type="transmembrane region" description="Helical" evidence="6">
    <location>
        <begin position="193"/>
        <end position="213"/>
    </location>
</feature>
<evidence type="ECO:0000313" key="9">
    <source>
        <dbReference type="Proteomes" id="UP000317998"/>
    </source>
</evidence>
<name>A0A542YH50_9MICO</name>
<evidence type="ECO:0000313" key="8">
    <source>
        <dbReference type="EMBL" id="TQL47417.1"/>
    </source>
</evidence>
<dbReference type="Pfam" id="PF05140">
    <property type="entry name" value="ResB"/>
    <property type="match status" value="1"/>
</dbReference>
<evidence type="ECO:0000259" key="7">
    <source>
        <dbReference type="Pfam" id="PF05140"/>
    </source>
</evidence>
<feature type="transmembrane region" description="Helical" evidence="6">
    <location>
        <begin position="475"/>
        <end position="494"/>
    </location>
</feature>
<evidence type="ECO:0000256" key="2">
    <source>
        <dbReference type="ARBA" id="ARBA00022692"/>
    </source>
</evidence>
<accession>A0A542YH50</accession>
<evidence type="ECO:0000256" key="6">
    <source>
        <dbReference type="SAM" id="Phobius"/>
    </source>
</evidence>